<sequence length="45" mass="5380">MCWTVFKENKNLTFLSLHLEIKITQPSLKIRRCHPRLCITPIGNW</sequence>
<evidence type="ECO:0000313" key="1">
    <source>
        <dbReference type="EMBL" id="CDW49664.1"/>
    </source>
</evidence>
<dbReference type="AlphaFoldDB" id="A0A0K2VGT5"/>
<reference evidence="1" key="1">
    <citation type="submission" date="2014-05" db="EMBL/GenBank/DDBJ databases">
        <authorList>
            <person name="Chronopoulou M."/>
        </authorList>
    </citation>
    <scope>NUCLEOTIDE SEQUENCE</scope>
    <source>
        <tissue evidence="1">Whole organism</tissue>
    </source>
</reference>
<accession>A0A0K2VGT5</accession>
<dbReference type="EMBL" id="HACA01032303">
    <property type="protein sequence ID" value="CDW49664.1"/>
    <property type="molecule type" value="Transcribed_RNA"/>
</dbReference>
<proteinExistence type="predicted"/>
<organism evidence="1">
    <name type="scientific">Lepeophtheirus salmonis</name>
    <name type="common">Salmon louse</name>
    <name type="synonym">Caligus salmonis</name>
    <dbReference type="NCBI Taxonomy" id="72036"/>
    <lineage>
        <taxon>Eukaryota</taxon>
        <taxon>Metazoa</taxon>
        <taxon>Ecdysozoa</taxon>
        <taxon>Arthropoda</taxon>
        <taxon>Crustacea</taxon>
        <taxon>Multicrustacea</taxon>
        <taxon>Hexanauplia</taxon>
        <taxon>Copepoda</taxon>
        <taxon>Siphonostomatoida</taxon>
        <taxon>Caligidae</taxon>
        <taxon>Lepeophtheirus</taxon>
    </lineage>
</organism>
<protein>
    <submittedName>
        <fullName evidence="1">Uncharacterized protein</fullName>
    </submittedName>
</protein>
<name>A0A0K2VGT5_LEPSM</name>